<keyword evidence="4" id="KW-1185">Reference proteome</keyword>
<reference evidence="3" key="1">
    <citation type="submission" date="2022-07" db="EMBL/GenBank/DDBJ databases">
        <title>Arcobacter roscoffensis sp. nov., a marine bacterium isolated from coastal seawater collected from Roscoff, France.</title>
        <authorList>
            <person name="Pascual J."/>
            <person name="Lepeaux C."/>
            <person name="Methner A."/>
            <person name="Overmann J."/>
        </authorList>
    </citation>
    <scope>NUCLEOTIDE SEQUENCE</scope>
    <source>
        <strain evidence="3">ARW1-2F2</strain>
    </source>
</reference>
<organism evidence="3 4">
    <name type="scientific">Arcobacter roscoffensis</name>
    <dbReference type="NCBI Taxonomy" id="2961520"/>
    <lineage>
        <taxon>Bacteria</taxon>
        <taxon>Pseudomonadati</taxon>
        <taxon>Campylobacterota</taxon>
        <taxon>Epsilonproteobacteria</taxon>
        <taxon>Campylobacterales</taxon>
        <taxon>Arcobacteraceae</taxon>
        <taxon>Arcobacter</taxon>
    </lineage>
</organism>
<evidence type="ECO:0000313" key="3">
    <source>
        <dbReference type="EMBL" id="UTJ07157.1"/>
    </source>
</evidence>
<feature type="compositionally biased region" description="Basic and acidic residues" evidence="1">
    <location>
        <begin position="1"/>
        <end position="43"/>
    </location>
</feature>
<feature type="region of interest" description="Disordered" evidence="1">
    <location>
        <begin position="1"/>
        <end position="49"/>
    </location>
</feature>
<evidence type="ECO:0000313" key="4">
    <source>
        <dbReference type="Proteomes" id="UP001060012"/>
    </source>
</evidence>
<evidence type="ECO:0000256" key="2">
    <source>
        <dbReference type="SAM" id="Phobius"/>
    </source>
</evidence>
<sequence>MEEQKKEELKELLKKSVNTDHFKEHKKDRNINNTRSEETKPKESSNTPKTENKKSFFTLQYAFLLIILVILFICIYLLNKQNKNIIELENQITTLSTKEIVKKEPIEVKIKEPIIKEKKVIEEKEIIKEIKIVDKNLTKEKFKEFYNSAKFNRLTCYDYKAGAIQPSKQCLDKIHNFLDKNKNALRFEIIPVVDKKDKELFDGIEKIKLENYSTPQRLNKYALRGLSRDRVLELTWNIRQIVGQELVLTPTNYFVESQKSNRGIIIKAYN</sequence>
<name>A0ABY5E4S3_9BACT</name>
<dbReference type="EMBL" id="CP100595">
    <property type="protein sequence ID" value="UTJ07157.1"/>
    <property type="molecule type" value="Genomic_DNA"/>
</dbReference>
<proteinExistence type="predicted"/>
<keyword evidence="2" id="KW-0812">Transmembrane</keyword>
<dbReference type="RefSeq" id="WP_254577336.1">
    <property type="nucleotide sequence ID" value="NZ_CP100595.1"/>
</dbReference>
<evidence type="ECO:0000256" key="1">
    <source>
        <dbReference type="SAM" id="MobiDB-lite"/>
    </source>
</evidence>
<gene>
    <name evidence="3" type="ORF">NJU99_03450</name>
</gene>
<accession>A0ABY5E4S3</accession>
<protein>
    <submittedName>
        <fullName evidence="3">Uncharacterized protein</fullName>
    </submittedName>
</protein>
<keyword evidence="2" id="KW-0472">Membrane</keyword>
<keyword evidence="2" id="KW-1133">Transmembrane helix</keyword>
<dbReference type="Proteomes" id="UP001060012">
    <property type="component" value="Chromosome"/>
</dbReference>
<feature type="transmembrane region" description="Helical" evidence="2">
    <location>
        <begin position="59"/>
        <end position="78"/>
    </location>
</feature>